<comment type="caution">
    <text evidence="2">The sequence shown here is derived from an EMBL/GenBank/DDBJ whole genome shotgun (WGS) entry which is preliminary data.</text>
</comment>
<evidence type="ECO:0000313" key="2">
    <source>
        <dbReference type="EMBL" id="MFC4787638.1"/>
    </source>
</evidence>
<evidence type="ECO:0000313" key="3">
    <source>
        <dbReference type="Proteomes" id="UP001596001"/>
    </source>
</evidence>
<reference evidence="3" key="1">
    <citation type="journal article" date="2019" name="Int. J. Syst. Evol. Microbiol.">
        <title>The Global Catalogue of Microorganisms (GCM) 10K type strain sequencing project: providing services to taxonomists for standard genome sequencing and annotation.</title>
        <authorList>
            <consortium name="The Broad Institute Genomics Platform"/>
            <consortium name="The Broad Institute Genome Sequencing Center for Infectious Disease"/>
            <person name="Wu L."/>
            <person name="Ma J."/>
        </authorList>
    </citation>
    <scope>NUCLEOTIDE SEQUENCE [LARGE SCALE GENOMIC DNA]</scope>
    <source>
        <strain evidence="3">CCUG 49452</strain>
    </source>
</reference>
<organism evidence="2 3">
    <name type="scientific">Giesbergeria sinuosa</name>
    <dbReference type="NCBI Taxonomy" id="80883"/>
    <lineage>
        <taxon>Bacteria</taxon>
        <taxon>Pseudomonadati</taxon>
        <taxon>Pseudomonadota</taxon>
        <taxon>Betaproteobacteria</taxon>
        <taxon>Burkholderiales</taxon>
        <taxon>Comamonadaceae</taxon>
        <taxon>Giesbergeria</taxon>
    </lineage>
</organism>
<feature type="signal peptide" evidence="1">
    <location>
        <begin position="1"/>
        <end position="23"/>
    </location>
</feature>
<keyword evidence="1" id="KW-0732">Signal</keyword>
<sequence length="423" mass="45326">MHKNIIAMAVATGGFLMAGGAAATCANIIDVMTERPYTLNINDSTVGRCASVNESTAQGFIDALKTTRLTGLFPGANSNTDGISAQASFNSLLVNLHFQPSSPQLSFVIPELGINEAFNGRTRDESLDKLEDYLKNNNVIGRIMNYQAKHSPFSPITGQGGLIPTTVASDFGSSFLDVATNVAAPAALAKEASQDGKAGNLLQVGLNYGSGKINSTNTKFLSIPLSYTFRNDIDPRRQLVLQLPITYSDIGGAKSIQAGFGLAYRIPMSDRWTLTPGIKYSFVGSEDLATVAGLYSATIGSAYIIPMTGFDIAIGNMLGIYKTGKFSSGDYAFNPDITTTGMRNGIMLLQPVTIKGSKMSLEYSFIDTRYFGDKPFADNSQEIGITLGTNKSAFSARSFVRAGLGYAHSKSGNTWKMNFGYWF</sequence>
<dbReference type="Proteomes" id="UP001596001">
    <property type="component" value="Unassembled WGS sequence"/>
</dbReference>
<keyword evidence="3" id="KW-1185">Reference proteome</keyword>
<name>A0ABV9Q9B4_9BURK</name>
<protein>
    <submittedName>
        <fullName evidence="2">Uncharacterized protein</fullName>
    </submittedName>
</protein>
<feature type="chain" id="PRO_5045928126" evidence="1">
    <location>
        <begin position="24"/>
        <end position="423"/>
    </location>
</feature>
<gene>
    <name evidence="2" type="ORF">ACFO6X_01330</name>
</gene>
<dbReference type="EMBL" id="JBHSHJ010000001">
    <property type="protein sequence ID" value="MFC4787638.1"/>
    <property type="molecule type" value="Genomic_DNA"/>
</dbReference>
<proteinExistence type="predicted"/>
<evidence type="ECO:0000256" key="1">
    <source>
        <dbReference type="SAM" id="SignalP"/>
    </source>
</evidence>
<dbReference type="RefSeq" id="WP_382429270.1">
    <property type="nucleotide sequence ID" value="NZ_JBHSHJ010000001.1"/>
</dbReference>
<accession>A0ABV9Q9B4</accession>